<feature type="region of interest" description="Disordered" evidence="1">
    <location>
        <begin position="551"/>
        <end position="573"/>
    </location>
</feature>
<protein>
    <recommendedName>
        <fullName evidence="4">DNRLRE domain-containing protein</fullName>
    </recommendedName>
</protein>
<accession>A0A4R6RUC0</accession>
<dbReference type="OrthoDB" id="4981820at2"/>
<dbReference type="RefSeq" id="WP_133854081.1">
    <property type="nucleotide sequence ID" value="NZ_SNXZ01000010.1"/>
</dbReference>
<feature type="region of interest" description="Disordered" evidence="1">
    <location>
        <begin position="112"/>
        <end position="160"/>
    </location>
</feature>
<sequence>MNLSLFNARFSGSTHRRRCRHRSLIALALALALVAGMLGPGTPSDLSEVAAPGHGPGQRWGNAAGVDHDEHAGRGNTAKPKSLQSKYRPIAAQPDPAVRDDVQVLAPPDPAARGFDAATSREAPELRGVNQRTFDNTDGTQTTEFSRDPINFQRPDGTWQPIDTHLVTTAKDNSPAEGWHNAADSMHVWTAPTAGGGPLTRLDLDAQHQLAFGLDGAARVAGQAKNDTVAYTAVRPSTDIKLQVTSTGVKESIVLQSADAPHSFVFPLQLKGLTASMKDGEVIFSDPSGKQMARIPSGYMADSSYDPHKGEAATSYKVSYRLVKENGGVAVRLDLDDAWLNDPARSYPVVVDPPVDVRAAGSSMYVQRNSDGTNFSRTDDLKVGHSADSGGSYTAASYLAFPGVETALRNHKIFGARLSLTNYLSWSCNARPVSVYPVTQAWTAGNDQHYPGPSYGSALSTANFAHGYIPQGQTTSPCPTATEAISLGAAGRDLVQRWVTGQQPNYGLTVRASETDVFGWKKFTEAGTANPPRLAITHTPYDADYRFVSPVPNPPVTRTQGGAREAGRHQPRRDHVDREWLLAGLSVLHCLRYLPRMGQSRISSA</sequence>
<feature type="compositionally biased region" description="Polar residues" evidence="1">
    <location>
        <begin position="130"/>
        <end position="144"/>
    </location>
</feature>
<evidence type="ECO:0008006" key="4">
    <source>
        <dbReference type="Google" id="ProtNLM"/>
    </source>
</evidence>
<proteinExistence type="predicted"/>
<evidence type="ECO:0000313" key="3">
    <source>
        <dbReference type="Proteomes" id="UP000295444"/>
    </source>
</evidence>
<comment type="caution">
    <text evidence="2">The sequence shown here is derived from an EMBL/GenBank/DDBJ whole genome shotgun (WGS) entry which is preliminary data.</text>
</comment>
<dbReference type="NCBIfam" id="NF033679">
    <property type="entry name" value="DNRLRE_dom"/>
    <property type="match status" value="1"/>
</dbReference>
<dbReference type="AlphaFoldDB" id="A0A4R6RUC0"/>
<evidence type="ECO:0000313" key="2">
    <source>
        <dbReference type="EMBL" id="TDP90559.1"/>
    </source>
</evidence>
<gene>
    <name evidence="2" type="ORF">EV186_110100</name>
</gene>
<keyword evidence="3" id="KW-1185">Reference proteome</keyword>
<evidence type="ECO:0000256" key="1">
    <source>
        <dbReference type="SAM" id="MobiDB-lite"/>
    </source>
</evidence>
<reference evidence="2 3" key="1">
    <citation type="submission" date="2019-03" db="EMBL/GenBank/DDBJ databases">
        <title>Genomic Encyclopedia of Type Strains, Phase IV (KMG-IV): sequencing the most valuable type-strain genomes for metagenomic binning, comparative biology and taxonomic classification.</title>
        <authorList>
            <person name="Goeker M."/>
        </authorList>
    </citation>
    <scope>NUCLEOTIDE SEQUENCE [LARGE SCALE GENOMIC DNA]</scope>
    <source>
        <strain evidence="2 3">DSM 45361</strain>
    </source>
</reference>
<dbReference type="EMBL" id="SNXZ01000010">
    <property type="protein sequence ID" value="TDP90559.1"/>
    <property type="molecule type" value="Genomic_DNA"/>
</dbReference>
<name>A0A4R6RUC0_LABRH</name>
<organism evidence="2 3">
    <name type="scientific">Labedaea rhizosphaerae</name>
    <dbReference type="NCBI Taxonomy" id="598644"/>
    <lineage>
        <taxon>Bacteria</taxon>
        <taxon>Bacillati</taxon>
        <taxon>Actinomycetota</taxon>
        <taxon>Actinomycetes</taxon>
        <taxon>Pseudonocardiales</taxon>
        <taxon>Pseudonocardiaceae</taxon>
        <taxon>Labedaea</taxon>
    </lineage>
</organism>
<dbReference type="Proteomes" id="UP000295444">
    <property type="component" value="Unassembled WGS sequence"/>
</dbReference>